<dbReference type="Gene3D" id="3.50.7.10">
    <property type="entry name" value="GroEL"/>
    <property type="match status" value="1"/>
</dbReference>
<evidence type="ECO:0000256" key="1">
    <source>
        <dbReference type="ARBA" id="ARBA00008020"/>
    </source>
</evidence>
<dbReference type="FunFam" id="1.10.560.10:FF:000069">
    <property type="entry name" value="T-complex protein 1 subunit gamma"/>
    <property type="match status" value="1"/>
</dbReference>
<dbReference type="InterPro" id="IPR017998">
    <property type="entry name" value="Chaperone_TCP-1"/>
</dbReference>
<dbReference type="PRINTS" id="PR00304">
    <property type="entry name" value="TCOMPLEXTCP1"/>
</dbReference>
<dbReference type="GO" id="GO:0016887">
    <property type="term" value="F:ATP hydrolysis activity"/>
    <property type="evidence" value="ECO:0007669"/>
    <property type="project" value="InterPro"/>
</dbReference>
<dbReference type="GO" id="GO:0140662">
    <property type="term" value="F:ATP-dependent protein folding chaperone"/>
    <property type="evidence" value="ECO:0007669"/>
    <property type="project" value="InterPro"/>
</dbReference>
<dbReference type="GO" id="GO:0051082">
    <property type="term" value="F:unfolded protein binding"/>
    <property type="evidence" value="ECO:0007669"/>
    <property type="project" value="InterPro"/>
</dbReference>
<dbReference type="InterPro" id="IPR002194">
    <property type="entry name" value="Chaperonin_TCP-1_CS"/>
</dbReference>
<evidence type="ECO:0000313" key="6">
    <source>
        <dbReference type="Ensembl" id="ENSSGRP00000011451.1"/>
    </source>
</evidence>
<dbReference type="InterPro" id="IPR027413">
    <property type="entry name" value="GROEL-like_equatorial_sf"/>
</dbReference>
<keyword evidence="7" id="KW-1185">Reference proteome</keyword>
<protein>
    <submittedName>
        <fullName evidence="6">T-complex protein 1 subunit gamma</fullName>
    </submittedName>
</protein>
<proteinExistence type="inferred from homology"/>
<dbReference type="InterPro" id="IPR002423">
    <property type="entry name" value="Cpn60/GroEL/TCP-1"/>
</dbReference>
<evidence type="ECO:0000256" key="3">
    <source>
        <dbReference type="ARBA" id="ARBA00022840"/>
    </source>
</evidence>
<organism evidence="6 7">
    <name type="scientific">Sinocyclocheilus grahami</name>
    <name type="common">Dianchi golden-line fish</name>
    <name type="synonym">Barbus grahami</name>
    <dbReference type="NCBI Taxonomy" id="75366"/>
    <lineage>
        <taxon>Eukaryota</taxon>
        <taxon>Metazoa</taxon>
        <taxon>Chordata</taxon>
        <taxon>Craniata</taxon>
        <taxon>Vertebrata</taxon>
        <taxon>Euteleostomi</taxon>
        <taxon>Actinopterygii</taxon>
        <taxon>Neopterygii</taxon>
        <taxon>Teleostei</taxon>
        <taxon>Ostariophysi</taxon>
        <taxon>Cypriniformes</taxon>
        <taxon>Cyprinidae</taxon>
        <taxon>Cyprininae</taxon>
        <taxon>Sinocyclocheilus</taxon>
    </lineage>
</organism>
<name>A0A672KNX3_SINGR</name>
<sequence>MKRTGVPLLPPNVCHVKSNICKGLGSRPPSIHNIKRESGRKVQLGNITAAKTIADIIRTCLGPRAMMKMLLDPMGGIVMTNDGNAILREIQVQHPAAKSMIEISRTQDEEVGDGTTSVIILAGEMLSVAEQFLEQQMHPTVVISAYRQALDDMLNILKDVSTSVDVNNRDMMLKIINSAINTKALSRWSTMACNIALDAVRTVELEENGRKEIDIKKYAKVEKVPGGIIDDSCVLRGVMVNKDVTHPRMRRLIKNPRIVLLDCSLEYKKGESQTDIEITREEDFARILQMEEEYIQQICEDIIRLKPDLIFTEKGISDLAQHYLMKANITAIRRSSPQEEVLR</sequence>
<gene>
    <name evidence="6" type="primary">cct3</name>
</gene>
<evidence type="ECO:0000313" key="7">
    <source>
        <dbReference type="Proteomes" id="UP000472262"/>
    </source>
</evidence>
<dbReference type="Pfam" id="PF00118">
    <property type="entry name" value="Cpn60_TCP1"/>
    <property type="match status" value="1"/>
</dbReference>
<dbReference type="PANTHER" id="PTHR11353">
    <property type="entry name" value="CHAPERONIN"/>
    <property type="match status" value="1"/>
</dbReference>
<dbReference type="Gene3D" id="3.30.260.10">
    <property type="entry name" value="TCP-1-like chaperonin intermediate domain"/>
    <property type="match status" value="1"/>
</dbReference>
<dbReference type="PROSITE" id="PS00995">
    <property type="entry name" value="TCP1_3"/>
    <property type="match status" value="1"/>
</dbReference>
<dbReference type="AlphaFoldDB" id="A0A672KNX3"/>
<keyword evidence="3 5" id="KW-0067">ATP-binding</keyword>
<evidence type="ECO:0000256" key="2">
    <source>
        <dbReference type="ARBA" id="ARBA00022741"/>
    </source>
</evidence>
<dbReference type="InterPro" id="IPR027410">
    <property type="entry name" value="TCP-1-like_intermed_sf"/>
</dbReference>
<evidence type="ECO:0000256" key="5">
    <source>
        <dbReference type="RuleBase" id="RU004187"/>
    </source>
</evidence>
<dbReference type="PROSITE" id="PS00750">
    <property type="entry name" value="TCP1_1"/>
    <property type="match status" value="1"/>
</dbReference>
<dbReference type="Gene3D" id="1.10.560.10">
    <property type="entry name" value="GroEL-like equatorial domain"/>
    <property type="match status" value="1"/>
</dbReference>
<dbReference type="PROSITE" id="PS00751">
    <property type="entry name" value="TCP1_2"/>
    <property type="match status" value="1"/>
</dbReference>
<dbReference type="GO" id="GO:0005524">
    <property type="term" value="F:ATP binding"/>
    <property type="evidence" value="ECO:0007669"/>
    <property type="project" value="UniProtKB-KW"/>
</dbReference>
<keyword evidence="2 5" id="KW-0547">Nucleotide-binding</keyword>
<dbReference type="InterPro" id="IPR027409">
    <property type="entry name" value="GroEL-like_apical_dom_sf"/>
</dbReference>
<reference evidence="6" key="1">
    <citation type="submission" date="2025-08" db="UniProtKB">
        <authorList>
            <consortium name="Ensembl"/>
        </authorList>
    </citation>
    <scope>IDENTIFICATION</scope>
</reference>
<evidence type="ECO:0000256" key="4">
    <source>
        <dbReference type="ARBA" id="ARBA00023186"/>
    </source>
</evidence>
<dbReference type="Ensembl" id="ENSSGRT00000012424.1">
    <property type="protein sequence ID" value="ENSSGRP00000011451.1"/>
    <property type="gene ID" value="ENSSGRG00000007459.1"/>
</dbReference>
<dbReference type="SUPFAM" id="SSF48592">
    <property type="entry name" value="GroEL equatorial domain-like"/>
    <property type="match status" value="1"/>
</dbReference>
<comment type="similarity">
    <text evidence="1 5">Belongs to the TCP-1 chaperonin family.</text>
</comment>
<reference evidence="6" key="2">
    <citation type="submission" date="2025-09" db="UniProtKB">
        <authorList>
            <consortium name="Ensembl"/>
        </authorList>
    </citation>
    <scope>IDENTIFICATION</scope>
</reference>
<dbReference type="Proteomes" id="UP000472262">
    <property type="component" value="Unassembled WGS sequence"/>
</dbReference>
<keyword evidence="4 5" id="KW-0143">Chaperone</keyword>
<dbReference type="SUPFAM" id="SSF52029">
    <property type="entry name" value="GroEL apical domain-like"/>
    <property type="match status" value="1"/>
</dbReference>
<accession>A0A672KNX3</accession>